<evidence type="ECO:0000313" key="2">
    <source>
        <dbReference type="EMBL" id="TWE20380.1"/>
    </source>
</evidence>
<name>A0A561EXP0_9ACTN</name>
<organism evidence="2 3">
    <name type="scientific">Kitasatospora atroaurantiaca</name>
    <dbReference type="NCBI Taxonomy" id="285545"/>
    <lineage>
        <taxon>Bacteria</taxon>
        <taxon>Bacillati</taxon>
        <taxon>Actinomycetota</taxon>
        <taxon>Actinomycetes</taxon>
        <taxon>Kitasatosporales</taxon>
        <taxon>Streptomycetaceae</taxon>
        <taxon>Kitasatospora</taxon>
    </lineage>
</organism>
<proteinExistence type="predicted"/>
<evidence type="ECO:0000256" key="1">
    <source>
        <dbReference type="SAM" id="MobiDB-lite"/>
    </source>
</evidence>
<comment type="caution">
    <text evidence="2">The sequence shown here is derived from an EMBL/GenBank/DDBJ whole genome shotgun (WGS) entry which is preliminary data.</text>
</comment>
<evidence type="ECO:0000313" key="3">
    <source>
        <dbReference type="Proteomes" id="UP000318416"/>
    </source>
</evidence>
<dbReference type="Proteomes" id="UP000318416">
    <property type="component" value="Unassembled WGS sequence"/>
</dbReference>
<gene>
    <name evidence="2" type="ORF">FB465_5531</name>
</gene>
<reference evidence="2 3" key="1">
    <citation type="submission" date="2019-06" db="EMBL/GenBank/DDBJ databases">
        <title>Sequencing the genomes of 1000 actinobacteria strains.</title>
        <authorList>
            <person name="Klenk H.-P."/>
        </authorList>
    </citation>
    <scope>NUCLEOTIDE SEQUENCE [LARGE SCALE GENOMIC DNA]</scope>
    <source>
        <strain evidence="2 3">DSM 41649</strain>
    </source>
</reference>
<keyword evidence="3" id="KW-1185">Reference proteome</keyword>
<sequence length="89" mass="9833">MAQEPRPRSRENAMTDDPRIGTPGTYEFSAPDGVLRAEWIGADAGADERAREHADLLEKEAGGEFLVTLIRRRTDTGWETVPRRSPGAP</sequence>
<feature type="region of interest" description="Disordered" evidence="1">
    <location>
        <begin position="1"/>
        <end position="28"/>
    </location>
</feature>
<dbReference type="AlphaFoldDB" id="A0A561EXP0"/>
<accession>A0A561EXP0</accession>
<protein>
    <submittedName>
        <fullName evidence="2">Uncharacterized protein</fullName>
    </submittedName>
</protein>
<dbReference type="EMBL" id="VIVR01000001">
    <property type="protein sequence ID" value="TWE20380.1"/>
    <property type="molecule type" value="Genomic_DNA"/>
</dbReference>
<feature type="compositionally biased region" description="Basic and acidic residues" evidence="1">
    <location>
        <begin position="1"/>
        <end position="19"/>
    </location>
</feature>